<dbReference type="RefSeq" id="WP_090585019.1">
    <property type="nucleotide sequence ID" value="NZ_FNDT01000003.1"/>
</dbReference>
<dbReference type="Proteomes" id="UP000199258">
    <property type="component" value="Unassembled WGS sequence"/>
</dbReference>
<dbReference type="EMBL" id="FNDT01000003">
    <property type="protein sequence ID" value="SDH83336.1"/>
    <property type="molecule type" value="Genomic_DNA"/>
</dbReference>
<sequence>MTPQLSHAHPDEPGSDALKNILRGIFDSQILNYGDYNLIFASNERREGRDAAGVRVSRPRYYVIGYRWQPAEIMVAPVNGQTLTGGGVPVELNMTNLSHAVHLADGDYEVGTNTGRTFRFGVQPEVTFSPAPGRELQLEQADDYTDFKLFMQAFVAMA</sequence>
<proteinExistence type="predicted"/>
<reference evidence="1 2" key="1">
    <citation type="submission" date="2016-10" db="EMBL/GenBank/DDBJ databases">
        <authorList>
            <person name="de Groot N.N."/>
        </authorList>
    </citation>
    <scope>NUCLEOTIDE SEQUENCE [LARGE SCALE GENOMIC DNA]</scope>
    <source>
        <strain evidence="1 2">NP_1H</strain>
    </source>
</reference>
<evidence type="ECO:0000313" key="2">
    <source>
        <dbReference type="Proteomes" id="UP000199258"/>
    </source>
</evidence>
<evidence type="ECO:0000313" key="1">
    <source>
        <dbReference type="EMBL" id="SDH83336.1"/>
    </source>
</evidence>
<organism evidence="1 2">
    <name type="scientific">Arthrobacter subterraneus</name>
    <dbReference type="NCBI Taxonomy" id="335973"/>
    <lineage>
        <taxon>Bacteria</taxon>
        <taxon>Bacillati</taxon>
        <taxon>Actinomycetota</taxon>
        <taxon>Actinomycetes</taxon>
        <taxon>Micrococcales</taxon>
        <taxon>Micrococcaceae</taxon>
        <taxon>Arthrobacter</taxon>
    </lineage>
</organism>
<keyword evidence="2" id="KW-1185">Reference proteome</keyword>
<gene>
    <name evidence="1" type="ORF">SAMN04488693_103122</name>
</gene>
<protein>
    <submittedName>
        <fullName evidence="1">Uncharacterized protein</fullName>
    </submittedName>
</protein>
<accession>A0A1G8FMW6</accession>
<name>A0A1G8FMW6_9MICC</name>
<dbReference type="AlphaFoldDB" id="A0A1G8FMW6"/>
<dbReference type="OrthoDB" id="4965153at2"/>